<name>A0A4Q9MA48_9APHY</name>
<evidence type="ECO:0000313" key="2">
    <source>
        <dbReference type="EMBL" id="TBU22566.1"/>
    </source>
</evidence>
<evidence type="ECO:0000256" key="1">
    <source>
        <dbReference type="SAM" id="MobiDB-lite"/>
    </source>
</evidence>
<dbReference type="OrthoDB" id="2945048at2759"/>
<dbReference type="Proteomes" id="UP000292957">
    <property type="component" value="Unassembled WGS sequence"/>
</dbReference>
<organism evidence="2">
    <name type="scientific">Dichomitus squalens</name>
    <dbReference type="NCBI Taxonomy" id="114155"/>
    <lineage>
        <taxon>Eukaryota</taxon>
        <taxon>Fungi</taxon>
        <taxon>Dikarya</taxon>
        <taxon>Basidiomycota</taxon>
        <taxon>Agaricomycotina</taxon>
        <taxon>Agaricomycetes</taxon>
        <taxon>Polyporales</taxon>
        <taxon>Polyporaceae</taxon>
        <taxon>Dichomitus</taxon>
    </lineage>
</organism>
<accession>A0A4Q9MA48</accession>
<protein>
    <submittedName>
        <fullName evidence="2">Uncharacterized protein</fullName>
    </submittedName>
</protein>
<reference evidence="2" key="1">
    <citation type="submission" date="2019-01" db="EMBL/GenBank/DDBJ databases">
        <title>Draft genome sequences of three monokaryotic isolates of the white-rot basidiomycete fungus Dichomitus squalens.</title>
        <authorList>
            <consortium name="DOE Joint Genome Institute"/>
            <person name="Lopez S.C."/>
            <person name="Andreopoulos B."/>
            <person name="Pangilinan J."/>
            <person name="Lipzen A."/>
            <person name="Riley R."/>
            <person name="Ahrendt S."/>
            <person name="Ng V."/>
            <person name="Barry K."/>
            <person name="Daum C."/>
            <person name="Grigoriev I.V."/>
            <person name="Hilden K.S."/>
            <person name="Makela M.R."/>
            <person name="de Vries R.P."/>
        </authorList>
    </citation>
    <scope>NUCLEOTIDE SEQUENCE [LARGE SCALE GENOMIC DNA]</scope>
    <source>
        <strain evidence="2">OM18370.1</strain>
    </source>
</reference>
<sequence length="280" mass="31291">MQWAEYHHSSIINATLACYIHKKDFVPDVTNKYLLQLSLNYINDPSLPVEKKFELRGAHFSSKDEPLCAPLYKVVFAQRPAAVEIGKMEMGRKLYWGTGAYLLMARFRPDQVQFGTDGIPFWKHFGIDALHAMARPACRNPLDQLEENLMEGLKMKFCCGQLEGLPTCCCGGWTHEKSGHGPKVGWWLGTIAQCRRSVRRASSPGTLWYPRVPMERMFLKHGDPATSGVFSDLHDRSPGTYTSLPGLILGTRLAARGETLPAPQGRSYVSPNPLAIDSPV</sequence>
<feature type="region of interest" description="Disordered" evidence="1">
    <location>
        <begin position="261"/>
        <end position="280"/>
    </location>
</feature>
<dbReference type="EMBL" id="ML143537">
    <property type="protein sequence ID" value="TBU22566.1"/>
    <property type="molecule type" value="Genomic_DNA"/>
</dbReference>
<proteinExistence type="predicted"/>
<dbReference type="AlphaFoldDB" id="A0A4Q9MA48"/>
<gene>
    <name evidence="2" type="ORF">BD311DRAFT_705319</name>
</gene>